<keyword evidence="1" id="KW-0233">DNA recombination</keyword>
<evidence type="ECO:0000313" key="3">
    <source>
        <dbReference type="EMBL" id="GAA5141302.1"/>
    </source>
</evidence>
<sequence length="419" mass="47999">MKKKKGITESRPGVIEVKFGAAVAHIYERGNGYWKVSWSEAGKTRSTTKAKREKAVEFAEKKVRELSAGQGGRIMTTADHVLLERLKKVSGDRSPFALLDQWEAAERKFGGWQFFERAVAHYESSGLATVERVTVKFAFDRLIDSYGKRDQETVETLEKEIGLFNKTYGQMIVCDVSEAFLGTWVNRRMTDGKAVAPRTHNNRLDCWRTLLNKCRAWNYWPKGEKHPGETLERERVAQGIPEILTVAQATALLQAVREDEPKLLNYFVTACWLGPRPKEILRMSPSMWDFDRGYVELAAKVANKVMRQRFVPIPDNVRTILGGKIIDPRPKTFSRGRMHEVICGTMAGEYLSKLARRRGIIEVWPADVLRHSYISYRLAQGHSRSQVAEWCGNSESEIRKSYRRPLRKEEGEAWFQIGL</sequence>
<dbReference type="SUPFAM" id="SSF56349">
    <property type="entry name" value="DNA breaking-rejoining enzymes"/>
    <property type="match status" value="1"/>
</dbReference>
<comment type="caution">
    <text evidence="3">The sequence shown here is derived from an EMBL/GenBank/DDBJ whole genome shotgun (WGS) entry which is preliminary data.</text>
</comment>
<name>A0ABP9PCA0_9BACT</name>
<dbReference type="RefSeq" id="WP_345736730.1">
    <property type="nucleotide sequence ID" value="NZ_BAABIA010000005.1"/>
</dbReference>
<keyword evidence="4" id="KW-1185">Reference proteome</keyword>
<dbReference type="InterPro" id="IPR013762">
    <property type="entry name" value="Integrase-like_cat_sf"/>
</dbReference>
<evidence type="ECO:0000313" key="4">
    <source>
        <dbReference type="Proteomes" id="UP001499852"/>
    </source>
</evidence>
<evidence type="ECO:0000259" key="2">
    <source>
        <dbReference type="PROSITE" id="PS51898"/>
    </source>
</evidence>
<dbReference type="Gene3D" id="1.10.443.10">
    <property type="entry name" value="Intergrase catalytic core"/>
    <property type="match status" value="1"/>
</dbReference>
<evidence type="ECO:0000256" key="1">
    <source>
        <dbReference type="ARBA" id="ARBA00023172"/>
    </source>
</evidence>
<organism evidence="3 4">
    <name type="scientific">Prosthecobacter algae</name>
    <dbReference type="NCBI Taxonomy" id="1144682"/>
    <lineage>
        <taxon>Bacteria</taxon>
        <taxon>Pseudomonadati</taxon>
        <taxon>Verrucomicrobiota</taxon>
        <taxon>Verrucomicrobiia</taxon>
        <taxon>Verrucomicrobiales</taxon>
        <taxon>Verrucomicrobiaceae</taxon>
        <taxon>Prosthecobacter</taxon>
    </lineage>
</organism>
<accession>A0ABP9PCA0</accession>
<reference evidence="4" key="1">
    <citation type="journal article" date="2019" name="Int. J. Syst. Evol. Microbiol.">
        <title>The Global Catalogue of Microorganisms (GCM) 10K type strain sequencing project: providing services to taxonomists for standard genome sequencing and annotation.</title>
        <authorList>
            <consortium name="The Broad Institute Genomics Platform"/>
            <consortium name="The Broad Institute Genome Sequencing Center for Infectious Disease"/>
            <person name="Wu L."/>
            <person name="Ma J."/>
        </authorList>
    </citation>
    <scope>NUCLEOTIDE SEQUENCE [LARGE SCALE GENOMIC DNA]</scope>
    <source>
        <strain evidence="4">JCM 18053</strain>
    </source>
</reference>
<dbReference type="Proteomes" id="UP001499852">
    <property type="component" value="Unassembled WGS sequence"/>
</dbReference>
<protein>
    <recommendedName>
        <fullName evidence="2">Tyr recombinase domain-containing protein</fullName>
    </recommendedName>
</protein>
<gene>
    <name evidence="3" type="ORF">GCM10023213_25200</name>
</gene>
<dbReference type="PROSITE" id="PS51898">
    <property type="entry name" value="TYR_RECOMBINASE"/>
    <property type="match status" value="1"/>
</dbReference>
<dbReference type="EMBL" id="BAABIA010000005">
    <property type="protein sequence ID" value="GAA5141302.1"/>
    <property type="molecule type" value="Genomic_DNA"/>
</dbReference>
<feature type="domain" description="Tyr recombinase" evidence="2">
    <location>
        <begin position="239"/>
        <end position="416"/>
    </location>
</feature>
<proteinExistence type="predicted"/>
<dbReference type="InterPro" id="IPR002104">
    <property type="entry name" value="Integrase_catalytic"/>
</dbReference>
<dbReference type="InterPro" id="IPR011010">
    <property type="entry name" value="DNA_brk_join_enz"/>
</dbReference>